<keyword evidence="2" id="KW-0812">Transmembrane</keyword>
<feature type="transmembrane region" description="Helical" evidence="2">
    <location>
        <begin position="209"/>
        <end position="231"/>
    </location>
</feature>
<reference evidence="3 4" key="1">
    <citation type="journal article" date="2015" name="Nature">
        <title>rRNA introns, odd ribosomes, and small enigmatic genomes across a large radiation of phyla.</title>
        <authorList>
            <person name="Brown C.T."/>
            <person name="Hug L.A."/>
            <person name="Thomas B.C."/>
            <person name="Sharon I."/>
            <person name="Castelle C.J."/>
            <person name="Singh A."/>
            <person name="Wilkins M.J."/>
            <person name="Williams K.H."/>
            <person name="Banfield J.F."/>
        </authorList>
    </citation>
    <scope>NUCLEOTIDE SEQUENCE [LARGE SCALE GENOMIC DNA]</scope>
</reference>
<feature type="region of interest" description="Disordered" evidence="1">
    <location>
        <begin position="142"/>
        <end position="191"/>
    </location>
</feature>
<feature type="compositionally biased region" description="Polar residues" evidence="1">
    <location>
        <begin position="159"/>
        <end position="172"/>
    </location>
</feature>
<dbReference type="Proteomes" id="UP000034854">
    <property type="component" value="Unassembled WGS sequence"/>
</dbReference>
<comment type="caution">
    <text evidence="3">The sequence shown here is derived from an EMBL/GenBank/DDBJ whole genome shotgun (WGS) entry which is preliminary data.</text>
</comment>
<protein>
    <submittedName>
        <fullName evidence="3">Uncharacterized protein</fullName>
    </submittedName>
</protein>
<evidence type="ECO:0000256" key="1">
    <source>
        <dbReference type="SAM" id="MobiDB-lite"/>
    </source>
</evidence>
<organism evidence="3 4">
    <name type="scientific">Candidatus Curtissbacteria bacterium GW2011_GWA1_41_11</name>
    <dbReference type="NCBI Taxonomy" id="1618409"/>
    <lineage>
        <taxon>Bacteria</taxon>
        <taxon>Candidatus Curtissiibacteriota</taxon>
    </lineage>
</organism>
<dbReference type="PROSITE" id="PS51257">
    <property type="entry name" value="PROKAR_LIPOPROTEIN"/>
    <property type="match status" value="1"/>
</dbReference>
<accession>A0A0G0UCU3</accession>
<evidence type="ECO:0000313" key="3">
    <source>
        <dbReference type="EMBL" id="KKR86778.1"/>
    </source>
</evidence>
<feature type="compositionally biased region" description="Pro residues" evidence="1">
    <location>
        <begin position="143"/>
        <end position="157"/>
    </location>
</feature>
<name>A0A0G0UCU3_9BACT</name>
<keyword evidence="2" id="KW-1133">Transmembrane helix</keyword>
<dbReference type="AlphaFoldDB" id="A0A0G0UCU3"/>
<proteinExistence type="predicted"/>
<sequence>MKKKLFYTSGIILACLILANSLRFPLSINFDSPVLAKGEEGCCSFTLVDSSTGLSIPNAKVEMLSKELYGWCGFFDNGNGQQSWFFRYSDSSQTYSITCQINSPSYPSTVSVSVNKEGYPSKTAAIPSYAWGGKVYLSKNVPSPSPSPKVIPTPKPSPQLQNPQDTSSTVNGSPKIPKLSLNRAPSEPIKEKPQQTKFLGITLSGRNKIILIVTLTILLTLITSSFILSFIKKRNPPA</sequence>
<evidence type="ECO:0000313" key="4">
    <source>
        <dbReference type="Proteomes" id="UP000034854"/>
    </source>
</evidence>
<evidence type="ECO:0000256" key="2">
    <source>
        <dbReference type="SAM" id="Phobius"/>
    </source>
</evidence>
<gene>
    <name evidence="3" type="ORF">UU34_C0010G0021</name>
</gene>
<dbReference type="EMBL" id="LCAG01000010">
    <property type="protein sequence ID" value="KKR86778.1"/>
    <property type="molecule type" value="Genomic_DNA"/>
</dbReference>
<keyword evidence="2" id="KW-0472">Membrane</keyword>